<comment type="caution">
    <text evidence="2">The sequence shown here is derived from an EMBL/GenBank/DDBJ whole genome shotgun (WGS) entry which is preliminary data.</text>
</comment>
<gene>
    <name evidence="2" type="ORF">BGE01nite_54290</name>
</gene>
<organism evidence="2 3">
    <name type="scientific">Brevifollis gellanilyticus</name>
    <dbReference type="NCBI Taxonomy" id="748831"/>
    <lineage>
        <taxon>Bacteria</taxon>
        <taxon>Pseudomonadati</taxon>
        <taxon>Verrucomicrobiota</taxon>
        <taxon>Verrucomicrobiia</taxon>
        <taxon>Verrucomicrobiales</taxon>
        <taxon>Verrucomicrobiaceae</taxon>
    </lineage>
</organism>
<keyword evidence="3" id="KW-1185">Reference proteome</keyword>
<feature type="region of interest" description="Disordered" evidence="1">
    <location>
        <begin position="59"/>
        <end position="80"/>
    </location>
</feature>
<evidence type="ECO:0000313" key="3">
    <source>
        <dbReference type="Proteomes" id="UP000321577"/>
    </source>
</evidence>
<name>A0A512MHC0_9BACT</name>
<dbReference type="EMBL" id="BKAG01000073">
    <property type="protein sequence ID" value="GEP46138.1"/>
    <property type="molecule type" value="Genomic_DNA"/>
</dbReference>
<protein>
    <submittedName>
        <fullName evidence="2">Uncharacterized protein</fullName>
    </submittedName>
</protein>
<accession>A0A512MHC0</accession>
<dbReference type="Proteomes" id="UP000321577">
    <property type="component" value="Unassembled WGS sequence"/>
</dbReference>
<proteinExistence type="predicted"/>
<evidence type="ECO:0000313" key="2">
    <source>
        <dbReference type="EMBL" id="GEP46138.1"/>
    </source>
</evidence>
<reference evidence="2 3" key="1">
    <citation type="submission" date="2019-07" db="EMBL/GenBank/DDBJ databases">
        <title>Whole genome shotgun sequence of Brevifollis gellanilyticus NBRC 108608.</title>
        <authorList>
            <person name="Hosoyama A."/>
            <person name="Uohara A."/>
            <person name="Ohji S."/>
            <person name="Ichikawa N."/>
        </authorList>
    </citation>
    <scope>NUCLEOTIDE SEQUENCE [LARGE SCALE GENOMIC DNA]</scope>
    <source>
        <strain evidence="2 3">NBRC 108608</strain>
    </source>
</reference>
<feature type="compositionally biased region" description="Acidic residues" evidence="1">
    <location>
        <begin position="64"/>
        <end position="80"/>
    </location>
</feature>
<dbReference type="AlphaFoldDB" id="A0A512MHC0"/>
<sequence>MDDLRIDSSSLLKPQFFTLMKPINHQINEFDVGPDATPEQAKQMAEILTAAGYPTEYISTQGAESEELADSEEPDAEIPEEVWAKALDQLDPA</sequence>
<evidence type="ECO:0000256" key="1">
    <source>
        <dbReference type="SAM" id="MobiDB-lite"/>
    </source>
</evidence>